<dbReference type="KEGG" id="sva:SVA_1853"/>
<keyword evidence="3" id="KW-0813">Transport</keyword>
<organism evidence="9 10">
    <name type="scientific">Sulfurifustis variabilis</name>
    <dbReference type="NCBI Taxonomy" id="1675686"/>
    <lineage>
        <taxon>Bacteria</taxon>
        <taxon>Pseudomonadati</taxon>
        <taxon>Pseudomonadota</taxon>
        <taxon>Gammaproteobacteria</taxon>
        <taxon>Acidiferrobacterales</taxon>
        <taxon>Acidiferrobacteraceae</taxon>
        <taxon>Sulfurifustis</taxon>
    </lineage>
</organism>
<feature type="transmembrane region" description="Helical" evidence="8">
    <location>
        <begin position="96"/>
        <end position="114"/>
    </location>
</feature>
<dbReference type="OrthoDB" id="8717848at2"/>
<dbReference type="InterPro" id="IPR002781">
    <property type="entry name" value="TM_pro_TauE-like"/>
</dbReference>
<protein>
    <recommendedName>
        <fullName evidence="8">Probable membrane transporter protein</fullName>
    </recommendedName>
</protein>
<name>A0A1B4VDN4_9GAMM</name>
<feature type="transmembrane region" description="Helical" evidence="8">
    <location>
        <begin position="171"/>
        <end position="190"/>
    </location>
</feature>
<evidence type="ECO:0000256" key="6">
    <source>
        <dbReference type="ARBA" id="ARBA00022989"/>
    </source>
</evidence>
<keyword evidence="5 8" id="KW-0812">Transmembrane</keyword>
<dbReference type="RefSeq" id="WP_096460918.1">
    <property type="nucleotide sequence ID" value="NZ_AP014936.1"/>
</dbReference>
<evidence type="ECO:0000256" key="8">
    <source>
        <dbReference type="RuleBase" id="RU363041"/>
    </source>
</evidence>
<dbReference type="EMBL" id="AP014936">
    <property type="protein sequence ID" value="BAU48407.1"/>
    <property type="molecule type" value="Genomic_DNA"/>
</dbReference>
<gene>
    <name evidence="9" type="ORF">SVA_1853</name>
</gene>
<dbReference type="PANTHER" id="PTHR30269:SF37">
    <property type="entry name" value="MEMBRANE TRANSPORTER PROTEIN"/>
    <property type="match status" value="1"/>
</dbReference>
<dbReference type="PANTHER" id="PTHR30269">
    <property type="entry name" value="TRANSMEMBRANE PROTEIN YFCA"/>
    <property type="match status" value="1"/>
</dbReference>
<feature type="transmembrane region" description="Helical" evidence="8">
    <location>
        <begin position="197"/>
        <end position="218"/>
    </location>
</feature>
<keyword evidence="6 8" id="KW-1133">Transmembrane helix</keyword>
<feature type="transmembrane region" description="Helical" evidence="8">
    <location>
        <begin position="72"/>
        <end position="90"/>
    </location>
</feature>
<evidence type="ECO:0000256" key="2">
    <source>
        <dbReference type="ARBA" id="ARBA00009142"/>
    </source>
</evidence>
<feature type="transmembrane region" description="Helical" evidence="8">
    <location>
        <begin position="134"/>
        <end position="159"/>
    </location>
</feature>
<dbReference type="InterPro" id="IPR052017">
    <property type="entry name" value="TSUP"/>
</dbReference>
<dbReference type="Pfam" id="PF01925">
    <property type="entry name" value="TauE"/>
    <property type="match status" value="1"/>
</dbReference>
<dbReference type="AlphaFoldDB" id="A0A1B4VDN4"/>
<dbReference type="Proteomes" id="UP000218899">
    <property type="component" value="Chromosome"/>
</dbReference>
<feature type="transmembrane region" description="Helical" evidence="8">
    <location>
        <begin position="43"/>
        <end position="60"/>
    </location>
</feature>
<evidence type="ECO:0000256" key="3">
    <source>
        <dbReference type="ARBA" id="ARBA00022448"/>
    </source>
</evidence>
<keyword evidence="10" id="KW-1185">Reference proteome</keyword>
<proteinExistence type="inferred from homology"/>
<evidence type="ECO:0000313" key="10">
    <source>
        <dbReference type="Proteomes" id="UP000218899"/>
    </source>
</evidence>
<reference evidence="9 10" key="1">
    <citation type="submission" date="2015-08" db="EMBL/GenBank/DDBJ databases">
        <title>Complete genome sequence of Sulfurifustis variabilis.</title>
        <authorList>
            <person name="Miura A."/>
            <person name="Kojima H."/>
            <person name="Fukui M."/>
        </authorList>
    </citation>
    <scope>NUCLEOTIDE SEQUENCE [LARGE SCALE GENOMIC DNA]</scope>
    <source>
        <strain evidence="10">skN76</strain>
    </source>
</reference>
<keyword evidence="4 8" id="KW-1003">Cell membrane</keyword>
<comment type="subcellular location">
    <subcellularLocation>
        <location evidence="1 8">Cell membrane</location>
        <topology evidence="1 8">Multi-pass membrane protein</topology>
    </subcellularLocation>
</comment>
<feature type="transmembrane region" description="Helical" evidence="8">
    <location>
        <begin position="224"/>
        <end position="243"/>
    </location>
</feature>
<evidence type="ECO:0000256" key="5">
    <source>
        <dbReference type="ARBA" id="ARBA00022692"/>
    </source>
</evidence>
<dbReference type="GO" id="GO:0005886">
    <property type="term" value="C:plasma membrane"/>
    <property type="evidence" value="ECO:0007669"/>
    <property type="project" value="UniProtKB-SubCell"/>
</dbReference>
<evidence type="ECO:0000256" key="1">
    <source>
        <dbReference type="ARBA" id="ARBA00004651"/>
    </source>
</evidence>
<keyword evidence="7 8" id="KW-0472">Membrane</keyword>
<evidence type="ECO:0000256" key="7">
    <source>
        <dbReference type="ARBA" id="ARBA00023136"/>
    </source>
</evidence>
<comment type="similarity">
    <text evidence="2 8">Belongs to the 4-toluene sulfonate uptake permease (TSUP) (TC 2.A.102) family.</text>
</comment>
<evidence type="ECO:0000313" key="9">
    <source>
        <dbReference type="EMBL" id="BAU48407.1"/>
    </source>
</evidence>
<evidence type="ECO:0000256" key="4">
    <source>
        <dbReference type="ARBA" id="ARBA00022475"/>
    </source>
</evidence>
<accession>A0A1B4VDN4</accession>
<sequence>MWFEYGVILCGAFLGAVSSGSAGFAFALIGTAVWMHVLPPREVVSLVVLCSLLLNLALVWRLRRDIEPARLWPFLAGGFAGVPLGVAALSTVDARWLRATVGALLVLYSLWRLARSVPPVLRLRAGPGRLLDGLIGMVGGFLGGATSLNGLVPTLWSGLRGWSKREQRGVFQPYILIIHVVTLGWLGGAGAVTRATFVHFALSLPALAIGALVGLRIYDLVEEPGFQRIVLGLFLLSGGTLLLRG</sequence>